<dbReference type="AlphaFoldDB" id="A0A285EQP0"/>
<sequence length="263" mass="29037">MLVGIVYIRFLNAGGFLSETDYKSDVHIITEKVKSEEPILIEGFPGIGLVGNIASQQIIEELNMEYIGSIESRYFPPIAVLYEGIINMPVRIYENPALNLIMVVSDIPINPSISYDVSKALLDWAESVNVKEIISIAGIATMSEEPVVFGAATTEEMLERIKEKVEIFQMGTISGISGSIMAECFMRKLPAISLLGATQTQNPDPRAAAAVIKILNDFCDYSIDTESLIEQAEKIEAEMQKLAEDVRSTEQPSSTRKEFPMYG</sequence>
<dbReference type="Proteomes" id="UP000273978">
    <property type="component" value="Unassembled WGS sequence"/>
</dbReference>
<evidence type="ECO:0000313" key="4">
    <source>
        <dbReference type="EMBL" id="SNY01439.1"/>
    </source>
</evidence>
<reference evidence="4" key="1">
    <citation type="submission" date="2017-09" db="EMBL/GenBank/DDBJ databases">
        <authorList>
            <person name="Ehlers B."/>
            <person name="Leendertz F.H."/>
        </authorList>
    </citation>
    <scope>NUCLEOTIDE SEQUENCE [LARGE SCALE GENOMIC DNA]</scope>
    <source>
        <strain evidence="4">WG-1MB</strain>
    </source>
</reference>
<dbReference type="GO" id="GO:0000502">
    <property type="term" value="C:proteasome complex"/>
    <property type="evidence" value="ECO:0007669"/>
    <property type="project" value="UniProtKB-KW"/>
</dbReference>
<proteinExistence type="predicted"/>
<dbReference type="NCBIfam" id="TIGR00161">
    <property type="entry name" value="proteasome assembly chaperone family protein"/>
    <property type="match status" value="1"/>
</dbReference>
<name>A0A285EQP0_9EURY</name>
<gene>
    <name evidence="2" type="ORF">B0H22_10510</name>
    <name evidence="5" type="ORF">C7960_0483</name>
    <name evidence="3" type="ORF">EDD83_05690</name>
    <name evidence="4" type="ORF">SAMN06295989_101449</name>
</gene>
<feature type="region of interest" description="Disordered" evidence="1">
    <location>
        <begin position="243"/>
        <end position="263"/>
    </location>
</feature>
<dbReference type="Proteomes" id="UP000251060">
    <property type="component" value="Unassembled WGS sequence"/>
</dbReference>
<evidence type="ECO:0000313" key="3">
    <source>
        <dbReference type="EMBL" id="RNI08588.1"/>
    </source>
</evidence>
<accession>A0A285EQP0</accession>
<reference evidence="3 8" key="4">
    <citation type="submission" date="2018-10" db="EMBL/GenBank/DDBJ databases">
        <title>Cultivation of a novel Methanohalophilus strain from Kebrit Deep of the Red Sea and a genomic comparison of members of the genus Methanohalophilus.</title>
        <authorList>
            <person name="Guan Y."/>
            <person name="Ngugi D.K."/>
            <person name="Stingl U."/>
        </authorList>
    </citation>
    <scope>NUCLEOTIDE SEQUENCE [LARGE SCALE GENOMIC DNA]</scope>
    <source>
        <strain evidence="3 8">DSM 10369</strain>
    </source>
</reference>
<keyword evidence="6" id="KW-1185">Reference proteome</keyword>
<dbReference type="InterPro" id="IPR019151">
    <property type="entry name" value="Proteasome_assmbl_chaperone_2"/>
</dbReference>
<evidence type="ECO:0000313" key="6">
    <source>
        <dbReference type="Proteomes" id="UP000217726"/>
    </source>
</evidence>
<dbReference type="Gene3D" id="3.40.50.10900">
    <property type="entry name" value="PAC-like subunit"/>
    <property type="match status" value="1"/>
</dbReference>
<evidence type="ECO:0000313" key="5">
    <source>
        <dbReference type="EMBL" id="TCL11343.1"/>
    </source>
</evidence>
<dbReference type="Pfam" id="PF09754">
    <property type="entry name" value="PAC2"/>
    <property type="match status" value="1"/>
</dbReference>
<dbReference type="PANTHER" id="PTHR35610:SF8">
    <property type="entry name" value="3-ISOPROPYLMALATE DEHYDRATASE"/>
    <property type="match status" value="1"/>
</dbReference>
<evidence type="ECO:0000313" key="9">
    <source>
        <dbReference type="Proteomes" id="UP000295404"/>
    </source>
</evidence>
<dbReference type="Proteomes" id="UP000217726">
    <property type="component" value="Unassembled WGS sequence"/>
</dbReference>
<dbReference type="InterPro" id="IPR004425">
    <property type="entry name" value="MJ0106-like"/>
</dbReference>
<dbReference type="Proteomes" id="UP000295404">
    <property type="component" value="Unassembled WGS sequence"/>
</dbReference>
<reference evidence="6" key="2">
    <citation type="submission" date="2017-09" db="EMBL/GenBank/DDBJ databases">
        <authorList>
            <person name="Varghese N."/>
            <person name="Submissions S."/>
        </authorList>
    </citation>
    <scope>NUCLEOTIDE SEQUENCE [LARGE SCALE GENOMIC DNA]</scope>
    <source>
        <strain evidence="6">WG-1MB</strain>
    </source>
</reference>
<keyword evidence="3" id="KW-0647">Proteasome</keyword>
<evidence type="ECO:0000313" key="2">
    <source>
        <dbReference type="EMBL" id="PQV42550.1"/>
    </source>
</evidence>
<dbReference type="EMBL" id="PVBU01000005">
    <property type="protein sequence ID" value="PQV42550.1"/>
    <property type="molecule type" value="Genomic_DNA"/>
</dbReference>
<evidence type="ECO:0000313" key="8">
    <source>
        <dbReference type="Proteomes" id="UP000273978"/>
    </source>
</evidence>
<dbReference type="InterPro" id="IPR038389">
    <property type="entry name" value="PSMG2_sf"/>
</dbReference>
<dbReference type="EMBL" id="RJJF01000016">
    <property type="protein sequence ID" value="RNI08588.1"/>
    <property type="molecule type" value="Genomic_DNA"/>
</dbReference>
<evidence type="ECO:0000256" key="1">
    <source>
        <dbReference type="SAM" id="MobiDB-lite"/>
    </source>
</evidence>
<protein>
    <submittedName>
        <fullName evidence="3">Proteasome assembly chaperone family protein</fullName>
    </submittedName>
</protein>
<reference evidence="2 7" key="3">
    <citation type="submission" date="2018-02" db="EMBL/GenBank/DDBJ databases">
        <title>Subsurface microbial communities from deep shales in Ohio and West Virginia, USA.</title>
        <authorList>
            <person name="Wrighton K."/>
        </authorList>
    </citation>
    <scope>NUCLEOTIDE SEQUENCE [LARGE SCALE GENOMIC DNA]</scope>
    <source>
        <strain evidence="2 7">DSM 10369</strain>
        <strain evidence="5 9">WG1_MB</strain>
    </source>
</reference>
<evidence type="ECO:0000313" key="7">
    <source>
        <dbReference type="Proteomes" id="UP000251060"/>
    </source>
</evidence>
<organism evidence="4 6">
    <name type="scientific">Methanohalophilus euhalobius</name>
    <dbReference type="NCBI Taxonomy" id="51203"/>
    <lineage>
        <taxon>Archaea</taxon>
        <taxon>Methanobacteriati</taxon>
        <taxon>Methanobacteriota</taxon>
        <taxon>Stenosarchaea group</taxon>
        <taxon>Methanomicrobia</taxon>
        <taxon>Methanosarcinales</taxon>
        <taxon>Methanosarcinaceae</taxon>
        <taxon>Methanohalophilus</taxon>
    </lineage>
</organism>
<dbReference type="EMBL" id="OBDR01000001">
    <property type="protein sequence ID" value="SNY01439.1"/>
    <property type="molecule type" value="Genomic_DNA"/>
</dbReference>
<dbReference type="PANTHER" id="PTHR35610">
    <property type="entry name" value="3-ISOPROPYLMALATE DEHYDRATASE-RELATED"/>
    <property type="match status" value="1"/>
</dbReference>
<dbReference type="SUPFAM" id="SSF159659">
    <property type="entry name" value="Cgl1923-like"/>
    <property type="match status" value="1"/>
</dbReference>
<dbReference type="EMBL" id="SMMS01000001">
    <property type="protein sequence ID" value="TCL11343.1"/>
    <property type="molecule type" value="Genomic_DNA"/>
</dbReference>